<dbReference type="Pfam" id="PF12352">
    <property type="entry name" value="V-SNARE_C"/>
    <property type="match status" value="1"/>
</dbReference>
<keyword evidence="4" id="KW-0677">Repeat</keyword>
<dbReference type="Proteomes" id="UP000887561">
    <property type="component" value="Unplaced"/>
</dbReference>
<evidence type="ECO:0000256" key="5">
    <source>
        <dbReference type="ARBA" id="ARBA00022927"/>
    </source>
</evidence>
<evidence type="ECO:0000256" key="2">
    <source>
        <dbReference type="ARBA" id="ARBA00022448"/>
    </source>
</evidence>
<keyword evidence="2" id="KW-0813">Transport</keyword>
<protein>
    <submittedName>
        <fullName evidence="8">Importin N-terminal domain-containing protein</fullName>
    </submittedName>
</protein>
<keyword evidence="7" id="KW-1185">Reference proteome</keyword>
<keyword evidence="5" id="KW-0653">Protein transport</keyword>
<proteinExistence type="predicted"/>
<comment type="subcellular location">
    <subcellularLocation>
        <location evidence="1">Cytoplasm</location>
    </subcellularLocation>
</comment>
<reference evidence="8" key="1">
    <citation type="submission" date="2022-11" db="UniProtKB">
        <authorList>
            <consortium name="WormBaseParasite"/>
        </authorList>
    </citation>
    <scope>IDENTIFICATION</scope>
</reference>
<dbReference type="SMART" id="SM00913">
    <property type="entry name" value="IBN_N"/>
    <property type="match status" value="1"/>
</dbReference>
<organism evidence="7 8">
    <name type="scientific">Meloidogyne javanica</name>
    <name type="common">Root-knot nematode worm</name>
    <dbReference type="NCBI Taxonomy" id="6303"/>
    <lineage>
        <taxon>Eukaryota</taxon>
        <taxon>Metazoa</taxon>
        <taxon>Ecdysozoa</taxon>
        <taxon>Nematoda</taxon>
        <taxon>Chromadorea</taxon>
        <taxon>Rhabditida</taxon>
        <taxon>Tylenchina</taxon>
        <taxon>Tylenchomorpha</taxon>
        <taxon>Tylenchoidea</taxon>
        <taxon>Meloidogynidae</taxon>
        <taxon>Meloidogyninae</taxon>
        <taxon>Meloidogyne</taxon>
        <taxon>Meloidogyne incognita group</taxon>
    </lineage>
</organism>
<dbReference type="PROSITE" id="PS50166">
    <property type="entry name" value="IMPORTIN_B_NT"/>
    <property type="match status" value="1"/>
</dbReference>
<feature type="domain" description="Importin N-terminal" evidence="6">
    <location>
        <begin position="103"/>
        <end position="183"/>
    </location>
</feature>
<keyword evidence="3" id="KW-0963">Cytoplasm</keyword>
<dbReference type="GO" id="GO:0031267">
    <property type="term" value="F:small GTPase binding"/>
    <property type="evidence" value="ECO:0007669"/>
    <property type="project" value="InterPro"/>
</dbReference>
<dbReference type="SUPFAM" id="SSF48371">
    <property type="entry name" value="ARM repeat"/>
    <property type="match status" value="1"/>
</dbReference>
<evidence type="ECO:0000313" key="7">
    <source>
        <dbReference type="Proteomes" id="UP000887561"/>
    </source>
</evidence>
<dbReference type="GO" id="GO:0005737">
    <property type="term" value="C:cytoplasm"/>
    <property type="evidence" value="ECO:0007669"/>
    <property type="project" value="UniProtKB-SubCell"/>
</dbReference>
<evidence type="ECO:0000256" key="1">
    <source>
        <dbReference type="ARBA" id="ARBA00004496"/>
    </source>
</evidence>
<dbReference type="Pfam" id="PF03810">
    <property type="entry name" value="IBN_N"/>
    <property type="match status" value="1"/>
</dbReference>
<sequence length="609" mass="69228">MSSRFGKQNDTKLDLEGEELHFNDRLRHSNNALDELLAQGEYTLQNLKEQHHELKGVRRKILDVGQLFGLSNTTLRMIEKRIMELSQVLEKTFSSDSKDQQYALTLLQQAMTGNFPEYVKQLATILANVDSSHYVRRAAGLQLKNVLASREQSFFDKNKLRWLSVPLEVRQYVKECVLKTLGTEVRPSTAAQCVAAISCIEFPIRESSLEALGYICQDLTDKQKVAPVLAAIVYALKTEETSVFVSLAATKALSEIVEWVVTRTLEEHVDAIVDVLCAYLQTAEMNLYEEAAKCLYKIASRKCAKSIETPIVVSLFRDAPMQRILTAANLAAADSSTSCEHYKYLKALLDLLCALGIHLSEVWTYVMKPPPNFSLYISALSAFFVHPSIYIRAETAQVIATFCSNEKISTNEDFLKYIPQLLKVLPRTMSKTWIREYCLRIIRETMPNHFDKLFDVVNDWVVNRCVVQPQEVTSDEWELMKRFLTAVITGSYQNELLTTLEIRKKYLQLFDVIFNCCLNILNSSGTTPPTTLPNFMNGLLSTLSSFFQIFENFGERILNVLDLLKLILLINNENNLNVEITATKRHCIALLLKIVSVFPEQVKGEELLV</sequence>
<dbReference type="WBParaSite" id="scaffold16090_cov278.g18115">
    <property type="protein sequence ID" value="scaffold16090_cov278.g18115"/>
    <property type="gene ID" value="scaffold16090_cov278.g18115"/>
</dbReference>
<dbReference type="InterPro" id="IPR001494">
    <property type="entry name" value="Importin-beta_N"/>
</dbReference>
<dbReference type="InterPro" id="IPR016024">
    <property type="entry name" value="ARM-type_fold"/>
</dbReference>
<dbReference type="AlphaFoldDB" id="A0A915LPI9"/>
<evidence type="ECO:0000256" key="4">
    <source>
        <dbReference type="ARBA" id="ARBA00022737"/>
    </source>
</evidence>
<dbReference type="CDD" id="cd15863">
    <property type="entry name" value="SNARE_GS27"/>
    <property type="match status" value="1"/>
</dbReference>
<dbReference type="Gene3D" id="1.25.10.10">
    <property type="entry name" value="Leucine-rich Repeat Variant"/>
    <property type="match status" value="2"/>
</dbReference>
<dbReference type="InterPro" id="IPR011989">
    <property type="entry name" value="ARM-like"/>
</dbReference>
<dbReference type="GO" id="GO:0006606">
    <property type="term" value="P:protein import into nucleus"/>
    <property type="evidence" value="ECO:0007669"/>
    <property type="project" value="InterPro"/>
</dbReference>
<evidence type="ECO:0000259" key="6">
    <source>
        <dbReference type="PROSITE" id="PS50166"/>
    </source>
</evidence>
<dbReference type="InterPro" id="IPR040122">
    <property type="entry name" value="Importin_beta"/>
</dbReference>
<name>A0A915LPI9_MELJA</name>
<dbReference type="PANTHER" id="PTHR10527">
    <property type="entry name" value="IMPORTIN BETA"/>
    <property type="match status" value="1"/>
</dbReference>
<evidence type="ECO:0000313" key="8">
    <source>
        <dbReference type="WBParaSite" id="scaffold16090_cov278.g18115"/>
    </source>
</evidence>
<evidence type="ECO:0000256" key="3">
    <source>
        <dbReference type="ARBA" id="ARBA00022490"/>
    </source>
</evidence>
<accession>A0A915LPI9</accession>